<dbReference type="EC" id="3.2.-.-" evidence="4"/>
<dbReference type="Proteomes" id="UP000631791">
    <property type="component" value="Unassembled WGS sequence"/>
</dbReference>
<dbReference type="EMBL" id="JADOTY010000001">
    <property type="protein sequence ID" value="MBG6103915.1"/>
    <property type="molecule type" value="Genomic_DNA"/>
</dbReference>
<evidence type="ECO:0000313" key="5">
    <source>
        <dbReference type="Proteomes" id="UP000631791"/>
    </source>
</evidence>
<protein>
    <submittedName>
        <fullName evidence="4">Protease I</fullName>
        <ecNumber evidence="4">3.2.-.-</ecNumber>
    </submittedName>
</protein>
<dbReference type="PANTHER" id="PTHR42733">
    <property type="entry name" value="DJ-1 PROTEIN"/>
    <property type="match status" value="1"/>
</dbReference>
<keyword evidence="4" id="KW-0645">Protease</keyword>
<dbReference type="GO" id="GO:0016798">
    <property type="term" value="F:hydrolase activity, acting on glycosyl bonds"/>
    <property type="evidence" value="ECO:0007669"/>
    <property type="project" value="UniProtKB-KW"/>
</dbReference>
<gene>
    <name evidence="4" type="ORF">IW249_004329</name>
</gene>
<dbReference type="PANTHER" id="PTHR42733:SF2">
    <property type="entry name" value="DJ-1_THIJ_PFPI FAMILY PROTEIN"/>
    <property type="match status" value="1"/>
</dbReference>
<dbReference type="Gene3D" id="3.40.50.880">
    <property type="match status" value="1"/>
</dbReference>
<proteinExistence type="inferred from homology"/>
<dbReference type="GO" id="GO:0008233">
    <property type="term" value="F:peptidase activity"/>
    <property type="evidence" value="ECO:0007669"/>
    <property type="project" value="UniProtKB-KW"/>
</dbReference>
<feature type="domain" description="DJ-1/PfpI" evidence="3">
    <location>
        <begin position="26"/>
        <end position="201"/>
    </location>
</feature>
<dbReference type="RefSeq" id="WP_231392606.1">
    <property type="nucleotide sequence ID" value="NZ_JADOTY010000001.1"/>
</dbReference>
<dbReference type="GO" id="GO:0006508">
    <property type="term" value="P:proteolysis"/>
    <property type="evidence" value="ECO:0007669"/>
    <property type="project" value="UniProtKB-KW"/>
</dbReference>
<reference evidence="4 5" key="1">
    <citation type="submission" date="2020-11" db="EMBL/GenBank/DDBJ databases">
        <title>Sequencing the genomes of 1000 actinobacteria strains.</title>
        <authorList>
            <person name="Klenk H.-P."/>
        </authorList>
    </citation>
    <scope>NUCLEOTIDE SEQUENCE [LARGE SCALE GENOMIC DNA]</scope>
    <source>
        <strain evidence="4 5">DSM 101695</strain>
    </source>
</reference>
<accession>A0ABS0K5Y0</accession>
<dbReference type="InterPro" id="IPR002818">
    <property type="entry name" value="DJ-1/PfpI"/>
</dbReference>
<dbReference type="Pfam" id="PF01965">
    <property type="entry name" value="DJ-1_PfpI"/>
    <property type="match status" value="1"/>
</dbReference>
<sequence length="212" mass="23456">MLTPIDQIGLDPPHPPPTCEEKQVPRALLLTGDAAEELDTMYPYYRVQEGGWDVDVSSRTMRDVQLVIHEFDPNSDAYVEKNGRKLPVDVPWAEVDVERYDALIIPGGRAPEWIRVDADVRRITEHFFARNLPIALVCHGAQVPAVYGLLKGRKTACFPPITGDMENAGATVIDAPDVVDGNLVSCRGWPDMPQFGRAMMELFSKSVDPASA</sequence>
<organism evidence="4 5">
    <name type="scientific">Micromonospora vinacea</name>
    <dbReference type="NCBI Taxonomy" id="709878"/>
    <lineage>
        <taxon>Bacteria</taxon>
        <taxon>Bacillati</taxon>
        <taxon>Actinomycetota</taxon>
        <taxon>Actinomycetes</taxon>
        <taxon>Micromonosporales</taxon>
        <taxon>Micromonosporaceae</taxon>
        <taxon>Micromonospora</taxon>
    </lineage>
</organism>
<comment type="similarity">
    <text evidence="1">Belongs to the peptidase C56 family.</text>
</comment>
<feature type="region of interest" description="Disordered" evidence="2">
    <location>
        <begin position="1"/>
        <end position="21"/>
    </location>
</feature>
<evidence type="ECO:0000256" key="2">
    <source>
        <dbReference type="SAM" id="MobiDB-lite"/>
    </source>
</evidence>
<evidence type="ECO:0000313" key="4">
    <source>
        <dbReference type="EMBL" id="MBG6103915.1"/>
    </source>
</evidence>
<dbReference type="SUPFAM" id="SSF52317">
    <property type="entry name" value="Class I glutamine amidotransferase-like"/>
    <property type="match status" value="1"/>
</dbReference>
<keyword evidence="4" id="KW-0326">Glycosidase</keyword>
<dbReference type="InterPro" id="IPR006286">
    <property type="entry name" value="C56_PfpI-like"/>
</dbReference>
<keyword evidence="4" id="KW-0378">Hydrolase</keyword>
<comment type="caution">
    <text evidence="4">The sequence shown here is derived from an EMBL/GenBank/DDBJ whole genome shotgun (WGS) entry which is preliminary data.</text>
</comment>
<keyword evidence="5" id="KW-1185">Reference proteome</keyword>
<evidence type="ECO:0000256" key="1">
    <source>
        <dbReference type="ARBA" id="ARBA00008542"/>
    </source>
</evidence>
<dbReference type="InterPro" id="IPR029062">
    <property type="entry name" value="Class_I_gatase-like"/>
</dbReference>
<name>A0ABS0K5Y0_9ACTN</name>
<evidence type="ECO:0000259" key="3">
    <source>
        <dbReference type="Pfam" id="PF01965"/>
    </source>
</evidence>
<dbReference type="PROSITE" id="PS51276">
    <property type="entry name" value="PEPTIDASE_C56_PFPI"/>
    <property type="match status" value="1"/>
</dbReference>